<name>A0ABU2LV73_9ACTN</name>
<organism evidence="1 2">
    <name type="scientific">Streptomyces millisiae</name>
    <dbReference type="NCBI Taxonomy" id="3075542"/>
    <lineage>
        <taxon>Bacteria</taxon>
        <taxon>Bacillati</taxon>
        <taxon>Actinomycetota</taxon>
        <taxon>Actinomycetes</taxon>
        <taxon>Kitasatosporales</taxon>
        <taxon>Streptomycetaceae</taxon>
        <taxon>Streptomyces</taxon>
    </lineage>
</organism>
<dbReference type="RefSeq" id="WP_311601711.1">
    <property type="nucleotide sequence ID" value="NZ_JAVREM010000041.1"/>
</dbReference>
<comment type="caution">
    <text evidence="1">The sequence shown here is derived from an EMBL/GenBank/DDBJ whole genome shotgun (WGS) entry which is preliminary data.</text>
</comment>
<evidence type="ECO:0000313" key="2">
    <source>
        <dbReference type="Proteomes" id="UP001183420"/>
    </source>
</evidence>
<proteinExistence type="predicted"/>
<dbReference type="EMBL" id="JAVREM010000041">
    <property type="protein sequence ID" value="MDT0321490.1"/>
    <property type="molecule type" value="Genomic_DNA"/>
</dbReference>
<reference evidence="2" key="1">
    <citation type="submission" date="2023-07" db="EMBL/GenBank/DDBJ databases">
        <title>30 novel species of actinomycetes from the DSMZ collection.</title>
        <authorList>
            <person name="Nouioui I."/>
        </authorList>
    </citation>
    <scope>NUCLEOTIDE SEQUENCE [LARGE SCALE GENOMIC DNA]</scope>
    <source>
        <strain evidence="2">DSM 44918</strain>
    </source>
</reference>
<dbReference type="Proteomes" id="UP001183420">
    <property type="component" value="Unassembled WGS sequence"/>
</dbReference>
<gene>
    <name evidence="1" type="ORF">RNC47_24475</name>
</gene>
<keyword evidence="2" id="KW-1185">Reference proteome</keyword>
<evidence type="ECO:0000313" key="1">
    <source>
        <dbReference type="EMBL" id="MDT0321490.1"/>
    </source>
</evidence>
<sequence>MDVAEHLMRAEYLEGRNRAGERVVKTWHIVRDGGVEAMCGRGLEPDAEVRSDEEWGQPPEKACHTCGALYLREVPYRA</sequence>
<accession>A0ABU2LV73</accession>
<protein>
    <submittedName>
        <fullName evidence="1">Uncharacterized protein</fullName>
    </submittedName>
</protein>